<accession>A0A8T1VI71</accession>
<evidence type="ECO:0000256" key="1">
    <source>
        <dbReference type="SAM" id="MobiDB-lite"/>
    </source>
</evidence>
<proteinExistence type="predicted"/>
<dbReference type="EMBL" id="JAGDFM010000267">
    <property type="protein sequence ID" value="KAG7380977.1"/>
    <property type="molecule type" value="Genomic_DNA"/>
</dbReference>
<protein>
    <submittedName>
        <fullName evidence="2">Uncharacterized protein</fullName>
    </submittedName>
</protein>
<sequence>MKYLDRCDREVLERESQKSSLAPAVTEADQAVAQYIERESTEQSSGGDVDGVPSRQRDMQGTNEASVSDTRAGEPDISSDTTADEQPDNLLVGPRRAKEQLIPTSPHEASDDGQASSSSSSPQVFGSPGALSPRRNLAESFAAESESGSEYVQSESEHSVVSSNKPEEMQEDSGVVAGAVVDDPVSTIVKSEQMEISNIKQYIESKENKKSQNLLPN</sequence>
<organism evidence="2 3">
    <name type="scientific">Phytophthora pseudosyringae</name>
    <dbReference type="NCBI Taxonomy" id="221518"/>
    <lineage>
        <taxon>Eukaryota</taxon>
        <taxon>Sar</taxon>
        <taxon>Stramenopiles</taxon>
        <taxon>Oomycota</taxon>
        <taxon>Peronosporomycetes</taxon>
        <taxon>Peronosporales</taxon>
        <taxon>Peronosporaceae</taxon>
        <taxon>Phytophthora</taxon>
    </lineage>
</organism>
<dbReference type="AlphaFoldDB" id="A0A8T1VI71"/>
<name>A0A8T1VI71_9STRA</name>
<keyword evidence="3" id="KW-1185">Reference proteome</keyword>
<reference evidence="2" key="1">
    <citation type="submission" date="2021-02" db="EMBL/GenBank/DDBJ databases">
        <authorList>
            <person name="Palmer J.M."/>
        </authorList>
    </citation>
    <scope>NUCLEOTIDE SEQUENCE</scope>
    <source>
        <strain evidence="2">SCRP734</strain>
    </source>
</reference>
<feature type="region of interest" description="Disordered" evidence="1">
    <location>
        <begin position="1"/>
        <end position="178"/>
    </location>
</feature>
<evidence type="ECO:0000313" key="2">
    <source>
        <dbReference type="EMBL" id="KAG7380977.1"/>
    </source>
</evidence>
<gene>
    <name evidence="2" type="ORF">PHYPSEUDO_006574</name>
</gene>
<comment type="caution">
    <text evidence="2">The sequence shown here is derived from an EMBL/GenBank/DDBJ whole genome shotgun (WGS) entry which is preliminary data.</text>
</comment>
<feature type="compositionally biased region" description="Polar residues" evidence="1">
    <location>
        <begin position="59"/>
        <end position="69"/>
    </location>
</feature>
<dbReference type="Proteomes" id="UP000694044">
    <property type="component" value="Unassembled WGS sequence"/>
</dbReference>
<feature type="compositionally biased region" description="Basic and acidic residues" evidence="1">
    <location>
        <begin position="1"/>
        <end position="17"/>
    </location>
</feature>
<feature type="compositionally biased region" description="Low complexity" evidence="1">
    <location>
        <begin position="138"/>
        <end position="163"/>
    </location>
</feature>
<evidence type="ECO:0000313" key="3">
    <source>
        <dbReference type="Proteomes" id="UP000694044"/>
    </source>
</evidence>